<organism evidence="1 3">
    <name type="scientific">Vibrio gazogenes</name>
    <dbReference type="NCBI Taxonomy" id="687"/>
    <lineage>
        <taxon>Bacteria</taxon>
        <taxon>Pseudomonadati</taxon>
        <taxon>Pseudomonadota</taxon>
        <taxon>Gammaproteobacteria</taxon>
        <taxon>Vibrionales</taxon>
        <taxon>Vibrionaceae</taxon>
        <taxon>Vibrio</taxon>
    </lineage>
</organism>
<reference evidence="1 3" key="1">
    <citation type="submission" date="2016-12" db="EMBL/GenBank/DDBJ databases">
        <authorList>
            <person name="Song W.-J."/>
            <person name="Kurnit D.M."/>
        </authorList>
    </citation>
    <scope>NUCLEOTIDE SEQUENCE [LARGE SCALE GENOMIC DNA]</scope>
    <source>
        <strain evidence="1 3">ATCC 43942</strain>
        <plasmid evidence="3">Plasmid unnamed1</plasmid>
        <plasmid evidence="2">unnamed1</plasmid>
    </source>
</reference>
<name>A0A1Z2SB88_VIBGA</name>
<accession>A0A1Z2SB88</accession>
<protein>
    <submittedName>
        <fullName evidence="1">Uncharacterized protein</fullName>
    </submittedName>
</protein>
<gene>
    <name evidence="1" type="ORF">BSQ33_00950</name>
    <name evidence="2" type="ORF">BSQ33_21525</name>
</gene>
<dbReference type="AlphaFoldDB" id="A0A1Z2SB88"/>
<dbReference type="KEGG" id="vga:BSQ33_00950"/>
<keyword evidence="2" id="KW-0614">Plasmid</keyword>
<evidence type="ECO:0000313" key="3">
    <source>
        <dbReference type="Proteomes" id="UP000196708"/>
    </source>
</evidence>
<dbReference type="EMBL" id="CP018837">
    <property type="protein sequence ID" value="ASA58363.1"/>
    <property type="molecule type" value="Genomic_DNA"/>
</dbReference>
<dbReference type="Proteomes" id="UP000196708">
    <property type="component" value="Chromosome 1"/>
</dbReference>
<dbReference type="EMBL" id="CP018835">
    <property type="protein sequence ID" value="ASA54433.1"/>
    <property type="molecule type" value="Genomic_DNA"/>
</dbReference>
<sequence>MAKSHQNRKSQKCDVHLEKNQFRDAYRIIRTLCHHTQNLSSNTFDDFQDALCHLIDAVPYKKAIYFMQAQESWINRESCYKTASRVQAHLYRKELTEIAESFDA</sequence>
<evidence type="ECO:0000313" key="2">
    <source>
        <dbReference type="EMBL" id="ASA58363.1"/>
    </source>
</evidence>
<geneLocation type="plasmid" evidence="2">
    <name>unnamed1</name>
</geneLocation>
<evidence type="ECO:0000313" key="1">
    <source>
        <dbReference type="EMBL" id="ASA54433.1"/>
    </source>
</evidence>
<proteinExistence type="predicted"/>
<dbReference type="Proteomes" id="UP000196708">
    <property type="component" value="Plasmid unnamed1"/>
</dbReference>
<dbReference type="KEGG" id="vga:BSQ33_21525"/>